<dbReference type="OrthoDB" id="2017782at2759"/>
<proteinExistence type="predicted"/>
<gene>
    <name evidence="1" type="ORF">MNEG_16125</name>
</gene>
<feature type="non-terminal residue" evidence="1">
    <location>
        <position position="316"/>
    </location>
</feature>
<reference evidence="1 2" key="1">
    <citation type="journal article" date="2013" name="BMC Genomics">
        <title>Reconstruction of the lipid metabolism for the microalga Monoraphidium neglectum from its genome sequence reveals characteristics suitable for biofuel production.</title>
        <authorList>
            <person name="Bogen C."/>
            <person name="Al-Dilaimi A."/>
            <person name="Albersmeier A."/>
            <person name="Wichmann J."/>
            <person name="Grundmann M."/>
            <person name="Rupp O."/>
            <person name="Lauersen K.J."/>
            <person name="Blifernez-Klassen O."/>
            <person name="Kalinowski J."/>
            <person name="Goesmann A."/>
            <person name="Mussgnug J.H."/>
            <person name="Kruse O."/>
        </authorList>
    </citation>
    <scope>NUCLEOTIDE SEQUENCE [LARGE SCALE GENOMIC DNA]</scope>
    <source>
        <strain evidence="1 2">SAG 48.87</strain>
    </source>
</reference>
<organism evidence="1 2">
    <name type="scientific">Monoraphidium neglectum</name>
    <dbReference type="NCBI Taxonomy" id="145388"/>
    <lineage>
        <taxon>Eukaryota</taxon>
        <taxon>Viridiplantae</taxon>
        <taxon>Chlorophyta</taxon>
        <taxon>core chlorophytes</taxon>
        <taxon>Chlorophyceae</taxon>
        <taxon>CS clade</taxon>
        <taxon>Sphaeropleales</taxon>
        <taxon>Selenastraceae</taxon>
        <taxon>Monoraphidium</taxon>
    </lineage>
</organism>
<dbReference type="GeneID" id="25733854"/>
<dbReference type="EMBL" id="KK106224">
    <property type="protein sequence ID" value="KIY91838.1"/>
    <property type="molecule type" value="Genomic_DNA"/>
</dbReference>
<dbReference type="InterPro" id="IPR016024">
    <property type="entry name" value="ARM-type_fold"/>
</dbReference>
<protein>
    <submittedName>
        <fullName evidence="1">Uncharacterized protein</fullName>
    </submittedName>
</protein>
<evidence type="ECO:0000313" key="2">
    <source>
        <dbReference type="Proteomes" id="UP000054498"/>
    </source>
</evidence>
<dbReference type="KEGG" id="mng:MNEG_16125"/>
<name>A0A0D2K6M2_9CHLO</name>
<accession>A0A0D2K6M2</accession>
<dbReference type="Gene3D" id="1.25.10.10">
    <property type="entry name" value="Leucine-rich Repeat Variant"/>
    <property type="match status" value="1"/>
</dbReference>
<keyword evidence="2" id="KW-1185">Reference proteome</keyword>
<evidence type="ECO:0000313" key="1">
    <source>
        <dbReference type="EMBL" id="KIY91838.1"/>
    </source>
</evidence>
<dbReference type="Proteomes" id="UP000054498">
    <property type="component" value="Unassembled WGS sequence"/>
</dbReference>
<dbReference type="AlphaFoldDB" id="A0A0D2K6M2"/>
<dbReference type="RefSeq" id="XP_013890858.1">
    <property type="nucleotide sequence ID" value="XM_014035404.1"/>
</dbReference>
<dbReference type="SUPFAM" id="SSF48371">
    <property type="entry name" value="ARM repeat"/>
    <property type="match status" value="1"/>
</dbReference>
<sequence length="316" mass="34384">MPPSGSLGASPGSTASTVEAIGANGLERLLRVYDALADPERLKEASLHVNGNFGVQRLLEAAAKLRAALHGHAAQLKAAALQMAQFRKNHGNRDPLSALLRAMLPHMLEYCTHDKGVYVVQCAAHHCANSELLVLAQAIFPMGIPVSKDAKGIFVLLGLFEIMEQRIWSDPHVCELLLAETDKLCGLFVSNTRQLQFTAMHGLSGRMLMRAAALALPRWQAVRMTSRIASLAGQMMAVGDARGGCQTLQELLLLYGHNEETTLLLRDAACMVAYQLSGAIGKCALSDNPEHRDLVRLLIQRMAHEQEVAWLDAIIQ</sequence>
<dbReference type="InterPro" id="IPR011989">
    <property type="entry name" value="ARM-like"/>
</dbReference>